<dbReference type="PANTHER" id="PTHR35093:SF8">
    <property type="entry name" value="OUTER MEMBRANE PROTEIN NMB0088-RELATED"/>
    <property type="match status" value="1"/>
</dbReference>
<evidence type="ECO:0000256" key="2">
    <source>
        <dbReference type="ARBA" id="ARBA00008163"/>
    </source>
</evidence>
<dbReference type="SUPFAM" id="SSF56935">
    <property type="entry name" value="Porins"/>
    <property type="match status" value="1"/>
</dbReference>
<dbReference type="STRING" id="415747.SAMN03097708_01408"/>
<evidence type="ECO:0000256" key="5">
    <source>
        <dbReference type="ARBA" id="ARBA00022729"/>
    </source>
</evidence>
<dbReference type="InterPro" id="IPR005017">
    <property type="entry name" value="OMPP1/FadL/TodX"/>
</dbReference>
<name>A0A1G5Q640_9GAMM</name>
<dbReference type="EMBL" id="FMWD01000004">
    <property type="protein sequence ID" value="SCZ57334.1"/>
    <property type="molecule type" value="Genomic_DNA"/>
</dbReference>
<keyword evidence="5" id="KW-0732">Signal</keyword>
<keyword evidence="9" id="KW-1185">Reference proteome</keyword>
<protein>
    <submittedName>
        <fullName evidence="8">Long-chain fatty acid transport protein</fullName>
    </submittedName>
</protein>
<dbReference type="Pfam" id="PF03349">
    <property type="entry name" value="Toluene_X"/>
    <property type="match status" value="1"/>
</dbReference>
<dbReference type="Proteomes" id="UP000199648">
    <property type="component" value="Unassembled WGS sequence"/>
</dbReference>
<evidence type="ECO:0000256" key="6">
    <source>
        <dbReference type="ARBA" id="ARBA00023136"/>
    </source>
</evidence>
<evidence type="ECO:0000313" key="8">
    <source>
        <dbReference type="EMBL" id="SCZ57334.1"/>
    </source>
</evidence>
<evidence type="ECO:0000313" key="9">
    <source>
        <dbReference type="Proteomes" id="UP000199648"/>
    </source>
</evidence>
<evidence type="ECO:0000256" key="1">
    <source>
        <dbReference type="ARBA" id="ARBA00004571"/>
    </source>
</evidence>
<sequence length="382" mass="41409">MEAIGKKVGFVLCATLGANGVAWATNGDQMLGVTATQWGMAGASTAAPQDAGTVLTNPAGLATLEFDEFRSDMGFGFLNPPRKANGVDSDSDLYLIPSGALAYRANDKLTFGMGMSGLSGMGVDFDDITPMPGNQNVVTTKQFYKIAPGFGYRINEQWTWGAALNIDYQSLAVDTSTLHLPQNQTFGFGATVGATYQPNDVMRFGLSYISEQDMNEFEWNATDGKYEMDMDAAQQLAFGAAFMPSDDLLIEADIKWIAFSDVLDSIDLSRDGQVVSTFNYGWDDQMVYAIGVQKKVNPKTTVRVGYNYGESPIGPEDVKANIGSLAVTEHHLSLGLTRELAKRLSGSLSYVHAFNNEITSEDGTTTIELEQNVVNLQISYRN</sequence>
<evidence type="ECO:0000256" key="7">
    <source>
        <dbReference type="ARBA" id="ARBA00023237"/>
    </source>
</evidence>
<keyword evidence="3" id="KW-1134">Transmembrane beta strand</keyword>
<evidence type="ECO:0000256" key="3">
    <source>
        <dbReference type="ARBA" id="ARBA00022452"/>
    </source>
</evidence>
<proteinExistence type="inferred from homology"/>
<dbReference type="GO" id="GO:0015483">
    <property type="term" value="F:long-chain fatty acid transporting porin activity"/>
    <property type="evidence" value="ECO:0007669"/>
    <property type="project" value="TreeGrafter"/>
</dbReference>
<dbReference type="OrthoDB" id="19849at2"/>
<accession>A0A1G5Q640</accession>
<dbReference type="AlphaFoldDB" id="A0A1G5Q640"/>
<organism evidence="8 9">
    <name type="scientific">Thiohalomonas denitrificans</name>
    <dbReference type="NCBI Taxonomy" id="415747"/>
    <lineage>
        <taxon>Bacteria</taxon>
        <taxon>Pseudomonadati</taxon>
        <taxon>Pseudomonadota</taxon>
        <taxon>Gammaproteobacteria</taxon>
        <taxon>Thiohalomonadales</taxon>
        <taxon>Thiohalomonadaceae</taxon>
        <taxon>Thiohalomonas</taxon>
    </lineage>
</organism>
<dbReference type="PANTHER" id="PTHR35093">
    <property type="entry name" value="OUTER MEMBRANE PROTEIN NMB0088-RELATED"/>
    <property type="match status" value="1"/>
</dbReference>
<gene>
    <name evidence="8" type="ORF">SAMN03097708_01408</name>
</gene>
<dbReference type="Gene3D" id="2.40.160.60">
    <property type="entry name" value="Outer membrane protein transport protein (OMPP1/FadL/TodX)"/>
    <property type="match status" value="1"/>
</dbReference>
<keyword evidence="6" id="KW-0472">Membrane</keyword>
<keyword evidence="4" id="KW-0812">Transmembrane</keyword>
<evidence type="ECO:0000256" key="4">
    <source>
        <dbReference type="ARBA" id="ARBA00022692"/>
    </source>
</evidence>
<comment type="subcellular location">
    <subcellularLocation>
        <location evidence="1">Cell outer membrane</location>
        <topology evidence="1">Multi-pass membrane protein</topology>
    </subcellularLocation>
</comment>
<keyword evidence="7" id="KW-0998">Cell outer membrane</keyword>
<dbReference type="GO" id="GO:0009279">
    <property type="term" value="C:cell outer membrane"/>
    <property type="evidence" value="ECO:0007669"/>
    <property type="project" value="UniProtKB-SubCell"/>
</dbReference>
<comment type="similarity">
    <text evidence="2">Belongs to the OmpP1/FadL family.</text>
</comment>
<reference evidence="8 9" key="1">
    <citation type="submission" date="2016-10" db="EMBL/GenBank/DDBJ databases">
        <authorList>
            <person name="de Groot N.N."/>
        </authorList>
    </citation>
    <scope>NUCLEOTIDE SEQUENCE [LARGE SCALE GENOMIC DNA]</scope>
    <source>
        <strain evidence="8 9">HLD2</strain>
    </source>
</reference>
<dbReference type="RefSeq" id="WP_092994558.1">
    <property type="nucleotide sequence ID" value="NZ_FMWD01000004.1"/>
</dbReference>